<name>A0A4S3J9G6_9EURO</name>
<protein>
    <recommendedName>
        <fullName evidence="3">Azaphilone pigments biosynthesis cluster protein L N-terminal domain-containing protein</fullName>
    </recommendedName>
</protein>
<sequence>MAEALSLASSLVALAGFAFQTSKSLYQVIESFKTTKRTVRELRYELDSLTQALATLQQAAANNEDQLVALKLPLLRCGKICKEFEEVINSCISHSHGQRASFRDWAKLQYMGGDIENIRITLAGYKATINIALGGATFRQANVTANVLDEYRQMIAEATSDLQDHLQGINERVESLEQKGPVQDSDADLSVIMEEKESTEHPPLSREEKARLDIIKEERDSITQCLSICAEASDLTGKARTNVFEDVTSSDDSHQLVVSTIGDLISARHIITGARSMQWLGQMSDDTLQQLSRSQKNISREQEDLGV</sequence>
<evidence type="ECO:0000259" key="3">
    <source>
        <dbReference type="Pfam" id="PF17111"/>
    </source>
</evidence>
<accession>A0A4S3J9G6</accession>
<dbReference type="EMBL" id="SOSA01000406">
    <property type="protein sequence ID" value="THC91535.1"/>
    <property type="molecule type" value="Genomic_DNA"/>
</dbReference>
<dbReference type="STRING" id="1220188.A0A4S3J9G6"/>
<gene>
    <name evidence="4" type="ORF">EYZ11_008998</name>
</gene>
<feature type="chain" id="PRO_5020378893" description="Azaphilone pigments biosynthesis cluster protein L N-terminal domain-containing protein" evidence="2">
    <location>
        <begin position="19"/>
        <end position="307"/>
    </location>
</feature>
<reference evidence="4 5" key="1">
    <citation type="submission" date="2019-03" db="EMBL/GenBank/DDBJ databases">
        <title>The genome sequence of a newly discovered highly antifungal drug resistant Aspergillus species, Aspergillus tanneri NIH 1004.</title>
        <authorList>
            <person name="Mounaud S."/>
            <person name="Singh I."/>
            <person name="Joardar V."/>
            <person name="Pakala S."/>
            <person name="Pakala S."/>
            <person name="Venepally P."/>
            <person name="Hoover J."/>
            <person name="Nierman W."/>
            <person name="Chung J."/>
            <person name="Losada L."/>
        </authorList>
    </citation>
    <scope>NUCLEOTIDE SEQUENCE [LARGE SCALE GENOMIC DNA]</scope>
    <source>
        <strain evidence="4 5">NIH1004</strain>
    </source>
</reference>
<comment type="caution">
    <text evidence="4">The sequence shown here is derived from an EMBL/GenBank/DDBJ whole genome shotgun (WGS) entry which is preliminary data.</text>
</comment>
<dbReference type="AlphaFoldDB" id="A0A4S3J9G6"/>
<dbReference type="Proteomes" id="UP000308092">
    <property type="component" value="Unassembled WGS sequence"/>
</dbReference>
<evidence type="ECO:0000313" key="5">
    <source>
        <dbReference type="Proteomes" id="UP000308092"/>
    </source>
</evidence>
<dbReference type="VEuPathDB" id="FungiDB:EYZ11_008998"/>
<proteinExistence type="predicted"/>
<evidence type="ECO:0000256" key="2">
    <source>
        <dbReference type="SAM" id="SignalP"/>
    </source>
</evidence>
<feature type="domain" description="Azaphilone pigments biosynthesis cluster protein L N-terminal" evidence="3">
    <location>
        <begin position="2"/>
        <end position="201"/>
    </location>
</feature>
<evidence type="ECO:0000313" key="4">
    <source>
        <dbReference type="EMBL" id="THC91535.1"/>
    </source>
</evidence>
<organism evidence="4 5">
    <name type="scientific">Aspergillus tanneri</name>
    <dbReference type="NCBI Taxonomy" id="1220188"/>
    <lineage>
        <taxon>Eukaryota</taxon>
        <taxon>Fungi</taxon>
        <taxon>Dikarya</taxon>
        <taxon>Ascomycota</taxon>
        <taxon>Pezizomycotina</taxon>
        <taxon>Eurotiomycetes</taxon>
        <taxon>Eurotiomycetidae</taxon>
        <taxon>Eurotiales</taxon>
        <taxon>Aspergillaceae</taxon>
        <taxon>Aspergillus</taxon>
        <taxon>Aspergillus subgen. Circumdati</taxon>
    </lineage>
</organism>
<keyword evidence="2" id="KW-0732">Signal</keyword>
<keyword evidence="1" id="KW-0175">Coiled coil</keyword>
<feature type="signal peptide" evidence="2">
    <location>
        <begin position="1"/>
        <end position="18"/>
    </location>
</feature>
<evidence type="ECO:0000256" key="1">
    <source>
        <dbReference type="SAM" id="Coils"/>
    </source>
</evidence>
<dbReference type="InterPro" id="IPR031348">
    <property type="entry name" value="PigL_N"/>
</dbReference>
<feature type="coiled-coil region" evidence="1">
    <location>
        <begin position="39"/>
        <end position="66"/>
    </location>
</feature>
<dbReference type="Pfam" id="PF17111">
    <property type="entry name" value="PigL_N"/>
    <property type="match status" value="1"/>
</dbReference>
<keyword evidence="5" id="KW-1185">Reference proteome</keyword>